<protein>
    <recommendedName>
        <fullName evidence="1">CxC2-like cysteine cluster KDZ transposase-associated domain-containing protein</fullName>
    </recommendedName>
</protein>
<keyword evidence="3" id="KW-1185">Reference proteome</keyword>
<gene>
    <name evidence="2" type="ORF">V565_218890</name>
</gene>
<dbReference type="InterPro" id="IPR041457">
    <property type="entry name" value="CxC2_KDZ-assoc"/>
</dbReference>
<reference evidence="2 3" key="1">
    <citation type="submission" date="2013-12" db="EMBL/GenBank/DDBJ databases">
        <authorList>
            <person name="Cubeta M."/>
            <person name="Pakala S."/>
            <person name="Fedorova N."/>
            <person name="Thomas E."/>
            <person name="Dean R."/>
            <person name="Jabaji S."/>
            <person name="Neate S."/>
            <person name="Toda T."/>
            <person name="Tavantzis S."/>
            <person name="Vilgalys R."/>
            <person name="Bharathan N."/>
            <person name="Pakala S."/>
            <person name="Losada L.S."/>
            <person name="Zafar N."/>
            <person name="Nierman W."/>
        </authorList>
    </citation>
    <scope>NUCLEOTIDE SEQUENCE [LARGE SCALE GENOMIC DNA]</scope>
    <source>
        <strain evidence="2 3">123E</strain>
    </source>
</reference>
<organism evidence="2 3">
    <name type="scientific">Rhizoctonia solani 123E</name>
    <dbReference type="NCBI Taxonomy" id="1423351"/>
    <lineage>
        <taxon>Eukaryota</taxon>
        <taxon>Fungi</taxon>
        <taxon>Dikarya</taxon>
        <taxon>Basidiomycota</taxon>
        <taxon>Agaricomycotina</taxon>
        <taxon>Agaricomycetes</taxon>
        <taxon>Cantharellales</taxon>
        <taxon>Ceratobasidiaceae</taxon>
        <taxon>Rhizoctonia</taxon>
    </lineage>
</organism>
<evidence type="ECO:0000313" key="2">
    <source>
        <dbReference type="EMBL" id="KEP46099.1"/>
    </source>
</evidence>
<comment type="caution">
    <text evidence="2">The sequence shown here is derived from an EMBL/GenBank/DDBJ whole genome shotgun (WGS) entry which is preliminary data.</text>
</comment>
<name>A0A074RH44_9AGAM</name>
<dbReference type="EMBL" id="AZST01001285">
    <property type="protein sequence ID" value="KEP46099.1"/>
    <property type="molecule type" value="Genomic_DNA"/>
</dbReference>
<accession>A0A074RH44</accession>
<dbReference type="STRING" id="1423351.A0A074RH44"/>
<evidence type="ECO:0000313" key="3">
    <source>
        <dbReference type="Proteomes" id="UP000027456"/>
    </source>
</evidence>
<dbReference type="OrthoDB" id="3257613at2759"/>
<dbReference type="Proteomes" id="UP000027456">
    <property type="component" value="Unassembled WGS sequence"/>
</dbReference>
<feature type="domain" description="CxC2-like cysteine cluster KDZ transposase-associated" evidence="1">
    <location>
        <begin position="44"/>
        <end position="144"/>
    </location>
</feature>
<proteinExistence type="predicted"/>
<dbReference type="Pfam" id="PF18803">
    <property type="entry name" value="CxC2"/>
    <property type="match status" value="1"/>
</dbReference>
<evidence type="ECO:0000259" key="1">
    <source>
        <dbReference type="Pfam" id="PF18803"/>
    </source>
</evidence>
<dbReference type="AlphaFoldDB" id="A0A074RH44"/>
<sequence length="225" mass="24886">DRYRCDDCITDLCFCSGCVLTSHRTTPTHCISRWTGLTWSKTSLKTAGLVLELGSHAGCKSKQVVKLAIGDVTGYHEVKLSYCRCEGVDICAMLLRAGLMPCSDFEPRSAFTFHALRIFDVLAADAKLSASRFHTVIQRQTNNVLPHAQPARLRELLRVTRQYLILQLLKRAGQTTTSPKSFGCLAVRCPACPRLGVNYKATDVMEGSEYVIPLVSTSCIQIMLP</sequence>
<feature type="non-terminal residue" evidence="2">
    <location>
        <position position="1"/>
    </location>
</feature>
<dbReference type="HOGENOM" id="CLU_003703_1_0_1"/>